<keyword evidence="4" id="KW-0720">Serine protease</keyword>
<evidence type="ECO:0000259" key="7">
    <source>
        <dbReference type="PROSITE" id="PS50240"/>
    </source>
</evidence>
<evidence type="ECO:0000256" key="2">
    <source>
        <dbReference type="ARBA" id="ARBA00022729"/>
    </source>
</evidence>
<keyword evidence="3" id="KW-0378">Hydrolase</keyword>
<dbReference type="EMBL" id="WNYA01000006">
    <property type="protein sequence ID" value="KAG8569563.1"/>
    <property type="molecule type" value="Genomic_DNA"/>
</dbReference>
<feature type="chain" id="PRO_5043440032" description="Peptidase S1 domain-containing protein" evidence="6">
    <location>
        <begin position="18"/>
        <end position="269"/>
    </location>
</feature>
<dbReference type="PANTHER" id="PTHR24257">
    <property type="entry name" value="CHYMOTRYPSIN-LIKE ELASTASE FAMILY MEMBER"/>
    <property type="match status" value="1"/>
</dbReference>
<reference evidence="8" key="1">
    <citation type="thesis" date="2020" institute="ProQuest LLC" country="789 East Eisenhower Parkway, Ann Arbor, MI, USA">
        <title>Comparative Genomics and Chromosome Evolution.</title>
        <authorList>
            <person name="Mudd A.B."/>
        </authorList>
    </citation>
    <scope>NUCLEOTIDE SEQUENCE</scope>
    <source>
        <strain evidence="8">237g6f4</strain>
        <tissue evidence="8">Blood</tissue>
    </source>
</reference>
<evidence type="ECO:0000256" key="5">
    <source>
        <dbReference type="ARBA" id="ARBA00023157"/>
    </source>
</evidence>
<dbReference type="PRINTS" id="PR00722">
    <property type="entry name" value="CHYMOTRYPSIN"/>
</dbReference>
<evidence type="ECO:0000313" key="9">
    <source>
        <dbReference type="Proteomes" id="UP000824782"/>
    </source>
</evidence>
<keyword evidence="9" id="KW-1185">Reference proteome</keyword>
<feature type="signal peptide" evidence="6">
    <location>
        <begin position="1"/>
        <end position="17"/>
    </location>
</feature>
<evidence type="ECO:0000256" key="1">
    <source>
        <dbReference type="ARBA" id="ARBA00022670"/>
    </source>
</evidence>
<evidence type="ECO:0000313" key="8">
    <source>
        <dbReference type="EMBL" id="KAG8569563.1"/>
    </source>
</evidence>
<dbReference type="PROSITE" id="PS00134">
    <property type="entry name" value="TRYPSIN_HIS"/>
    <property type="match status" value="1"/>
</dbReference>
<protein>
    <recommendedName>
        <fullName evidence="7">Peptidase S1 domain-containing protein</fullName>
    </recommendedName>
</protein>
<dbReference type="CDD" id="cd00190">
    <property type="entry name" value="Tryp_SPc"/>
    <property type="match status" value="1"/>
</dbReference>
<dbReference type="PANTHER" id="PTHR24257:SF22">
    <property type="entry name" value="CHYMOTRYPSIN-LIKE ELASTASE FAMILY MEMBER 3B"/>
    <property type="match status" value="1"/>
</dbReference>
<gene>
    <name evidence="8" type="ORF">GDO81_014462</name>
</gene>
<dbReference type="PROSITE" id="PS50240">
    <property type="entry name" value="TRYPSIN_DOM"/>
    <property type="match status" value="1"/>
</dbReference>
<proteinExistence type="predicted"/>
<dbReference type="InterPro" id="IPR018114">
    <property type="entry name" value="TRYPSIN_HIS"/>
</dbReference>
<keyword evidence="1" id="KW-0645">Protease</keyword>
<name>A0AAV7BAF8_ENGPU</name>
<dbReference type="InterPro" id="IPR009003">
    <property type="entry name" value="Peptidase_S1_PA"/>
</dbReference>
<dbReference type="InterPro" id="IPR043504">
    <property type="entry name" value="Peptidase_S1_PA_chymotrypsin"/>
</dbReference>
<dbReference type="Gene3D" id="2.40.10.10">
    <property type="entry name" value="Trypsin-like serine proteases"/>
    <property type="match status" value="2"/>
</dbReference>
<evidence type="ECO:0000256" key="3">
    <source>
        <dbReference type="ARBA" id="ARBA00022801"/>
    </source>
</evidence>
<comment type="caution">
    <text evidence="8">The sequence shown here is derived from an EMBL/GenBank/DDBJ whole genome shotgun (WGS) entry which is preliminary data.</text>
</comment>
<dbReference type="InterPro" id="IPR001314">
    <property type="entry name" value="Peptidase_S1A"/>
</dbReference>
<dbReference type="InterPro" id="IPR050850">
    <property type="entry name" value="Peptidase_S1_Elastase_sf"/>
</dbReference>
<keyword evidence="5" id="KW-1015">Disulfide bond</keyword>
<dbReference type="FunFam" id="2.40.10.10:FF:000120">
    <property type="entry name" value="Putative serine protease"/>
    <property type="match status" value="1"/>
</dbReference>
<dbReference type="GO" id="GO:0006508">
    <property type="term" value="P:proteolysis"/>
    <property type="evidence" value="ECO:0007669"/>
    <property type="project" value="UniProtKB-KW"/>
</dbReference>
<dbReference type="SMART" id="SM00020">
    <property type="entry name" value="Tryp_SPc"/>
    <property type="match status" value="1"/>
</dbReference>
<evidence type="ECO:0000256" key="6">
    <source>
        <dbReference type="SAM" id="SignalP"/>
    </source>
</evidence>
<organism evidence="8 9">
    <name type="scientific">Engystomops pustulosus</name>
    <name type="common">Tungara frog</name>
    <name type="synonym">Physalaemus pustulosus</name>
    <dbReference type="NCBI Taxonomy" id="76066"/>
    <lineage>
        <taxon>Eukaryota</taxon>
        <taxon>Metazoa</taxon>
        <taxon>Chordata</taxon>
        <taxon>Craniata</taxon>
        <taxon>Vertebrata</taxon>
        <taxon>Euteleostomi</taxon>
        <taxon>Amphibia</taxon>
        <taxon>Batrachia</taxon>
        <taxon>Anura</taxon>
        <taxon>Neobatrachia</taxon>
        <taxon>Hyloidea</taxon>
        <taxon>Leptodactylidae</taxon>
        <taxon>Leiuperinae</taxon>
        <taxon>Engystomops</taxon>
    </lineage>
</organism>
<keyword evidence="2 6" id="KW-0732">Signal</keyword>
<dbReference type="GO" id="GO:0005615">
    <property type="term" value="C:extracellular space"/>
    <property type="evidence" value="ECO:0007669"/>
    <property type="project" value="TreeGrafter"/>
</dbReference>
<evidence type="ECO:0000256" key="4">
    <source>
        <dbReference type="ARBA" id="ARBA00022825"/>
    </source>
</evidence>
<dbReference type="GO" id="GO:0004252">
    <property type="term" value="F:serine-type endopeptidase activity"/>
    <property type="evidence" value="ECO:0007669"/>
    <property type="project" value="InterPro"/>
</dbReference>
<dbReference type="Proteomes" id="UP000824782">
    <property type="component" value="Unassembled WGS sequence"/>
</dbReference>
<feature type="domain" description="Peptidase S1" evidence="7">
    <location>
        <begin position="29"/>
        <end position="267"/>
    </location>
</feature>
<dbReference type="AlphaFoldDB" id="A0AAV7BAF8"/>
<dbReference type="SUPFAM" id="SSF50494">
    <property type="entry name" value="Trypsin-like serine proteases"/>
    <property type="match status" value="1"/>
</dbReference>
<dbReference type="Pfam" id="PF00089">
    <property type="entry name" value="Trypsin"/>
    <property type="match status" value="1"/>
</dbReference>
<dbReference type="InterPro" id="IPR001254">
    <property type="entry name" value="Trypsin_dom"/>
</dbReference>
<sequence length="269" mass="29894">MLSLLVTVLLAAGATHGCGVPTYRPLSRVVNGIDAAPHSWPWMASLQYLYRDGYVHTCGGSLITPQWVLTAAHCIHYEITYRIVLGEHDRSVEEGTEQYFPINDKDIFGHPNWNDHCPQCGYDIALIKLPRAAELNDVVQLGCLPARERLVYGGQECYGPGWGRLYNHGPQSLILQQAMLPIVDHTQCTEPDWWGNLVNESLICAGGYGQSSCSSDSGGPLNCQDASGRWYIDGIVSFVPVQCNTLKKPTIFTRVSLFHDWMDEIITNN</sequence>
<accession>A0AAV7BAF8</accession>